<dbReference type="NCBIfam" id="NF001263">
    <property type="entry name" value="PRK00226.1-4"/>
    <property type="match status" value="1"/>
</dbReference>
<organism evidence="13 14">
    <name type="scientific">Ammonifex thiophilus</name>
    <dbReference type="NCBI Taxonomy" id="444093"/>
    <lineage>
        <taxon>Bacteria</taxon>
        <taxon>Bacillati</taxon>
        <taxon>Bacillota</taxon>
        <taxon>Clostridia</taxon>
        <taxon>Thermoanaerobacterales</taxon>
        <taxon>Thermoanaerobacteraceae</taxon>
        <taxon>Ammonifex</taxon>
    </lineage>
</organism>
<keyword evidence="4" id="KW-0175">Coiled coil</keyword>
<dbReference type="InterPro" id="IPR022691">
    <property type="entry name" value="Tscrpt_elong_fac_GreA/B_N"/>
</dbReference>
<dbReference type="GO" id="GO:0003746">
    <property type="term" value="F:translation elongation factor activity"/>
    <property type="evidence" value="ECO:0007669"/>
    <property type="project" value="UniProtKB-KW"/>
</dbReference>
<evidence type="ECO:0000256" key="7">
    <source>
        <dbReference type="ARBA" id="ARBA00024916"/>
    </source>
</evidence>
<feature type="domain" description="Transcription elongation factor GreA/GreB N-terminal" evidence="12">
    <location>
        <begin position="6"/>
        <end position="76"/>
    </location>
</feature>
<dbReference type="PANTHER" id="PTHR30437:SF4">
    <property type="entry name" value="TRANSCRIPTION ELONGATION FACTOR GREA"/>
    <property type="match status" value="1"/>
</dbReference>
<dbReference type="PROSITE" id="PS00829">
    <property type="entry name" value="GREAB_1"/>
    <property type="match status" value="1"/>
</dbReference>
<evidence type="ECO:0000256" key="5">
    <source>
        <dbReference type="ARBA" id="ARBA00023125"/>
    </source>
</evidence>
<dbReference type="Gene3D" id="1.10.287.180">
    <property type="entry name" value="Transcription elongation factor, GreA/GreB, N-terminal domain"/>
    <property type="match status" value="1"/>
</dbReference>
<keyword evidence="14" id="KW-1185">Reference proteome</keyword>
<comment type="function">
    <text evidence="7 9 10">Necessary for efficient RNA polymerase transcription elongation past template-encoded arresting sites. The arresting sites in DNA have the property of trapping a certain fraction of elongating RNA polymerases that pass through, resulting in locked ternary complexes. Cleavage of the nascent transcript by cleavage factors such as GreA or GreB allows the resumption of elongation from the new 3'terminus. GreA releases sequences of 2 to 3 nucleotides.</text>
</comment>
<dbReference type="Pfam" id="PF01272">
    <property type="entry name" value="GreA_GreB"/>
    <property type="match status" value="1"/>
</dbReference>
<proteinExistence type="inferred from homology"/>
<dbReference type="Gene3D" id="3.10.50.30">
    <property type="entry name" value="Transcription elongation factor, GreA/GreB, C-terminal domain"/>
    <property type="match status" value="1"/>
</dbReference>
<evidence type="ECO:0000256" key="2">
    <source>
        <dbReference type="ARBA" id="ARBA00013729"/>
    </source>
</evidence>
<dbReference type="GO" id="GO:0006354">
    <property type="term" value="P:DNA-templated transcription elongation"/>
    <property type="evidence" value="ECO:0007669"/>
    <property type="project" value="TreeGrafter"/>
</dbReference>
<evidence type="ECO:0000313" key="14">
    <source>
        <dbReference type="Proteomes" id="UP000256329"/>
    </source>
</evidence>
<evidence type="ECO:0000256" key="4">
    <source>
        <dbReference type="ARBA" id="ARBA00023054"/>
    </source>
</evidence>
<dbReference type="FunFam" id="3.10.50.30:FF:000001">
    <property type="entry name" value="Transcription elongation factor GreA"/>
    <property type="match status" value="1"/>
</dbReference>
<dbReference type="InterPro" id="IPR006359">
    <property type="entry name" value="Tscrpt_elong_fac_GreA"/>
</dbReference>
<dbReference type="InterPro" id="IPR036805">
    <property type="entry name" value="Tscrpt_elong_fac_GreA/B_N_sf"/>
</dbReference>
<evidence type="ECO:0000259" key="11">
    <source>
        <dbReference type="Pfam" id="PF01272"/>
    </source>
</evidence>
<dbReference type="InterPro" id="IPR028624">
    <property type="entry name" value="Tscrpt_elong_fac_GreA/B"/>
</dbReference>
<dbReference type="RefSeq" id="WP_115792825.1">
    <property type="nucleotide sequence ID" value="NZ_QSLN01000009.1"/>
</dbReference>
<evidence type="ECO:0000256" key="8">
    <source>
        <dbReference type="ARBA" id="ARBA00030776"/>
    </source>
</evidence>
<dbReference type="PIRSF" id="PIRSF006092">
    <property type="entry name" value="GreA_GreB"/>
    <property type="match status" value="1"/>
</dbReference>
<evidence type="ECO:0000259" key="12">
    <source>
        <dbReference type="Pfam" id="PF03449"/>
    </source>
</evidence>
<dbReference type="OrthoDB" id="9808774at2"/>
<dbReference type="NCBIfam" id="NF001261">
    <property type="entry name" value="PRK00226.1-2"/>
    <property type="match status" value="1"/>
</dbReference>
<evidence type="ECO:0000256" key="9">
    <source>
        <dbReference type="HAMAP-Rule" id="MF_00105"/>
    </source>
</evidence>
<keyword evidence="6 9" id="KW-0804">Transcription</keyword>
<dbReference type="FunFam" id="1.10.287.180:FF:000001">
    <property type="entry name" value="Transcription elongation factor GreA"/>
    <property type="match status" value="1"/>
</dbReference>
<keyword evidence="13" id="KW-0648">Protein biosynthesis</keyword>
<dbReference type="InterPro" id="IPR001437">
    <property type="entry name" value="Tscrpt_elong_fac_GreA/B_C"/>
</dbReference>
<protein>
    <recommendedName>
        <fullName evidence="2 9">Transcription elongation factor GreA</fullName>
    </recommendedName>
    <alternativeName>
        <fullName evidence="8 9">Transcript cleavage factor GreA</fullName>
    </alternativeName>
</protein>
<name>A0A3D8P4Y4_9THEO</name>
<evidence type="ECO:0000313" key="13">
    <source>
        <dbReference type="EMBL" id="RDV82535.1"/>
    </source>
</evidence>
<dbReference type="Pfam" id="PF03449">
    <property type="entry name" value="GreA_GreB_N"/>
    <property type="match status" value="1"/>
</dbReference>
<dbReference type="GO" id="GO:0032784">
    <property type="term" value="P:regulation of DNA-templated transcription elongation"/>
    <property type="evidence" value="ECO:0007669"/>
    <property type="project" value="UniProtKB-UniRule"/>
</dbReference>
<keyword evidence="3 9" id="KW-0805">Transcription regulation</keyword>
<dbReference type="InterPro" id="IPR036953">
    <property type="entry name" value="GreA/GreB_C_sf"/>
</dbReference>
<dbReference type="GO" id="GO:0003677">
    <property type="term" value="F:DNA binding"/>
    <property type="evidence" value="ECO:0007669"/>
    <property type="project" value="UniProtKB-UniRule"/>
</dbReference>
<reference evidence="13 14" key="1">
    <citation type="submission" date="2018-08" db="EMBL/GenBank/DDBJ databases">
        <title>Form III RuBisCO-mediated autotrophy in Thermodesulfobium bacteria.</title>
        <authorList>
            <person name="Toshchakov S.V."/>
            <person name="Kublanov I.V."/>
            <person name="Frolov E."/>
            <person name="Bonch-Osmolovskaya E.A."/>
            <person name="Tourova T.P."/>
            <person name="Chernych N.A."/>
            <person name="Lebedinsky A.V."/>
        </authorList>
    </citation>
    <scope>NUCLEOTIDE SEQUENCE [LARGE SCALE GENOMIC DNA]</scope>
    <source>
        <strain evidence="13 14">SR</strain>
    </source>
</reference>
<dbReference type="PANTHER" id="PTHR30437">
    <property type="entry name" value="TRANSCRIPTION ELONGATION FACTOR GREA"/>
    <property type="match status" value="1"/>
</dbReference>
<feature type="domain" description="Transcription elongation factor GreA/GreB C-terminal" evidence="11">
    <location>
        <begin position="85"/>
        <end position="157"/>
    </location>
</feature>
<dbReference type="SUPFAM" id="SSF46557">
    <property type="entry name" value="GreA transcript cleavage protein, N-terminal domain"/>
    <property type="match status" value="1"/>
</dbReference>
<gene>
    <name evidence="9" type="primary">greA</name>
    <name evidence="13" type="ORF">DXX99_07225</name>
</gene>
<dbReference type="InterPro" id="IPR018151">
    <property type="entry name" value="TF_GreA/GreB_CS"/>
</dbReference>
<dbReference type="InterPro" id="IPR023459">
    <property type="entry name" value="Tscrpt_elong_fac_GreA/B_fam"/>
</dbReference>
<evidence type="ECO:0000256" key="6">
    <source>
        <dbReference type="ARBA" id="ARBA00023163"/>
    </source>
</evidence>
<dbReference type="PROSITE" id="PS00830">
    <property type="entry name" value="GREAB_2"/>
    <property type="match status" value="1"/>
</dbReference>
<dbReference type="NCBIfam" id="TIGR01462">
    <property type="entry name" value="greA"/>
    <property type="match status" value="1"/>
</dbReference>
<comment type="similarity">
    <text evidence="1 9 10">Belongs to the GreA/GreB family.</text>
</comment>
<keyword evidence="5 9" id="KW-0238">DNA-binding</keyword>
<keyword evidence="13" id="KW-0251">Elongation factor</keyword>
<evidence type="ECO:0000256" key="1">
    <source>
        <dbReference type="ARBA" id="ARBA00008213"/>
    </source>
</evidence>
<dbReference type="GO" id="GO:0070063">
    <property type="term" value="F:RNA polymerase binding"/>
    <property type="evidence" value="ECO:0007669"/>
    <property type="project" value="InterPro"/>
</dbReference>
<accession>A0A3D8P4Y4</accession>
<evidence type="ECO:0000256" key="10">
    <source>
        <dbReference type="RuleBase" id="RU000556"/>
    </source>
</evidence>
<dbReference type="Proteomes" id="UP000256329">
    <property type="component" value="Unassembled WGS sequence"/>
</dbReference>
<dbReference type="EMBL" id="QSLN01000009">
    <property type="protein sequence ID" value="RDV82535.1"/>
    <property type="molecule type" value="Genomic_DNA"/>
</dbReference>
<comment type="caution">
    <text evidence="13">The sequence shown here is derived from an EMBL/GenBank/DDBJ whole genome shotgun (WGS) entry which is preliminary data.</text>
</comment>
<dbReference type="HAMAP" id="MF_00105">
    <property type="entry name" value="GreA_GreB"/>
    <property type="match status" value="1"/>
</dbReference>
<evidence type="ECO:0000256" key="3">
    <source>
        <dbReference type="ARBA" id="ARBA00023015"/>
    </source>
</evidence>
<sequence>MKEKEIVLTPEGLRRLEEELELLKSVRRREVAERIKQALAFGDISENAEYEDAKNEQAFVEGRIITLEKILRHARVIDQEEIGTEEVTIGSTVRLKDLADGAEYEYTIVGSEEADPAAHRISYESPVGRALLGRKKGDTVEVEVPAGKLRFQILEIARE</sequence>
<dbReference type="AlphaFoldDB" id="A0A3D8P4Y4"/>
<dbReference type="SUPFAM" id="SSF54534">
    <property type="entry name" value="FKBP-like"/>
    <property type="match status" value="1"/>
</dbReference>